<organism evidence="7 8">
    <name type="scientific">Fervidobacterium thailandense</name>
    <dbReference type="NCBI Taxonomy" id="1008305"/>
    <lineage>
        <taxon>Bacteria</taxon>
        <taxon>Thermotogati</taxon>
        <taxon>Thermotogota</taxon>
        <taxon>Thermotogae</taxon>
        <taxon>Thermotogales</taxon>
        <taxon>Fervidobacteriaceae</taxon>
        <taxon>Fervidobacterium</taxon>
    </lineage>
</organism>
<evidence type="ECO:0000256" key="3">
    <source>
        <dbReference type="ARBA" id="ARBA00022989"/>
    </source>
</evidence>
<dbReference type="GO" id="GO:0012505">
    <property type="term" value="C:endomembrane system"/>
    <property type="evidence" value="ECO:0007669"/>
    <property type="project" value="UniProtKB-SubCell"/>
</dbReference>
<dbReference type="Pfam" id="PF06803">
    <property type="entry name" value="DUF1232"/>
    <property type="match status" value="1"/>
</dbReference>
<accession>A0A1E3G0S3</accession>
<keyword evidence="4 5" id="KW-0472">Membrane</keyword>
<evidence type="ECO:0000313" key="7">
    <source>
        <dbReference type="EMBL" id="ODN29827.1"/>
    </source>
</evidence>
<evidence type="ECO:0000256" key="4">
    <source>
        <dbReference type="ARBA" id="ARBA00023136"/>
    </source>
</evidence>
<dbReference type="AlphaFoldDB" id="A0A1E3G0S3"/>
<evidence type="ECO:0000256" key="2">
    <source>
        <dbReference type="ARBA" id="ARBA00022692"/>
    </source>
</evidence>
<dbReference type="Proteomes" id="UP000094570">
    <property type="component" value="Unassembled WGS sequence"/>
</dbReference>
<dbReference type="InterPro" id="IPR010652">
    <property type="entry name" value="DUF1232"/>
</dbReference>
<evidence type="ECO:0000256" key="1">
    <source>
        <dbReference type="ARBA" id="ARBA00004127"/>
    </source>
</evidence>
<dbReference type="EMBL" id="LWAF01000018">
    <property type="protein sequence ID" value="ODN29827.1"/>
    <property type="molecule type" value="Genomic_DNA"/>
</dbReference>
<proteinExistence type="predicted"/>
<dbReference type="RefSeq" id="WP_069293799.1">
    <property type="nucleotide sequence ID" value="NZ_CP140110.1"/>
</dbReference>
<sequence>MRFERRDRDNAKRRFYQLQEGVDPLTDGRFVISEEQTILRLLENFPFGEVVRTVLAFVSMLKDYFDGRYKEVPLGTITAIIAAMLYFLMPMDVIPDLIPFVGWIDDAFVIRFCFELVRSDVERYLEQKENFM</sequence>
<feature type="domain" description="DUF1232" evidence="6">
    <location>
        <begin position="77"/>
        <end position="110"/>
    </location>
</feature>
<evidence type="ECO:0000259" key="6">
    <source>
        <dbReference type="Pfam" id="PF06803"/>
    </source>
</evidence>
<dbReference type="OrthoDB" id="45851at2"/>
<name>A0A1E3G0S3_9BACT</name>
<comment type="caution">
    <text evidence="7">The sequence shown here is derived from an EMBL/GenBank/DDBJ whole genome shotgun (WGS) entry which is preliminary data.</text>
</comment>
<evidence type="ECO:0000256" key="5">
    <source>
        <dbReference type="SAM" id="Phobius"/>
    </source>
</evidence>
<keyword evidence="2 5" id="KW-0812">Transmembrane</keyword>
<reference evidence="8" key="1">
    <citation type="submission" date="2016-04" db="EMBL/GenBank/DDBJ databases">
        <title>The genome sequence project of a novel Fervidobacterium isolate from a hot spring in Thailand.</title>
        <authorList>
            <person name="Gonzalez J.M."/>
            <person name="Cuecas A."/>
            <person name="Kanoksilapatham W."/>
        </authorList>
    </citation>
    <scope>NUCLEOTIDE SEQUENCE [LARGE SCALE GENOMIC DNA]</scope>
    <source>
        <strain evidence="8">FC2004</strain>
    </source>
</reference>
<feature type="transmembrane region" description="Helical" evidence="5">
    <location>
        <begin position="72"/>
        <end position="91"/>
    </location>
</feature>
<protein>
    <recommendedName>
        <fullName evidence="6">DUF1232 domain-containing protein</fullName>
    </recommendedName>
</protein>
<gene>
    <name evidence="7" type="ORF">A4H02_08725</name>
</gene>
<comment type="subcellular location">
    <subcellularLocation>
        <location evidence="1">Endomembrane system</location>
        <topology evidence="1">Multi-pass membrane protein</topology>
    </subcellularLocation>
</comment>
<keyword evidence="8" id="KW-1185">Reference proteome</keyword>
<evidence type="ECO:0000313" key="8">
    <source>
        <dbReference type="Proteomes" id="UP000094570"/>
    </source>
</evidence>
<keyword evidence="3 5" id="KW-1133">Transmembrane helix</keyword>